<dbReference type="EC" id="2.4.-.-" evidence="4"/>
<keyword evidence="1 4" id="KW-0328">Glycosyltransferase</keyword>
<dbReference type="CDD" id="cd03789">
    <property type="entry name" value="GT9_LPS_heptosyltransferase"/>
    <property type="match status" value="1"/>
</dbReference>
<accession>A0ABU2JC23</accession>
<comment type="caution">
    <text evidence="4">The sequence shown here is derived from an EMBL/GenBank/DDBJ whole genome shotgun (WGS) entry which is preliminary data.</text>
</comment>
<dbReference type="InterPro" id="IPR002201">
    <property type="entry name" value="Glyco_trans_9"/>
</dbReference>
<dbReference type="PANTHER" id="PTHR30160">
    <property type="entry name" value="TETRAACYLDISACCHARIDE 4'-KINASE-RELATED"/>
    <property type="match status" value="1"/>
</dbReference>
<evidence type="ECO:0000313" key="5">
    <source>
        <dbReference type="Proteomes" id="UP001183176"/>
    </source>
</evidence>
<evidence type="ECO:0000256" key="3">
    <source>
        <dbReference type="SAM" id="MobiDB-lite"/>
    </source>
</evidence>
<proteinExistence type="predicted"/>
<gene>
    <name evidence="4" type="ORF">RM423_14130</name>
</gene>
<dbReference type="GO" id="GO:0016757">
    <property type="term" value="F:glycosyltransferase activity"/>
    <property type="evidence" value="ECO:0007669"/>
    <property type="project" value="UniProtKB-KW"/>
</dbReference>
<dbReference type="SUPFAM" id="SSF53756">
    <property type="entry name" value="UDP-Glycosyltransferase/glycogen phosphorylase"/>
    <property type="match status" value="1"/>
</dbReference>
<protein>
    <submittedName>
        <fullName evidence="4">Glycosyltransferase family 9 protein</fullName>
        <ecNumber evidence="4">2.4.-.-</ecNumber>
    </submittedName>
</protein>
<feature type="region of interest" description="Disordered" evidence="3">
    <location>
        <begin position="307"/>
        <end position="327"/>
    </location>
</feature>
<dbReference type="PANTHER" id="PTHR30160:SF1">
    <property type="entry name" value="LIPOPOLYSACCHARIDE 1,2-N-ACETYLGLUCOSAMINETRANSFERASE-RELATED"/>
    <property type="match status" value="1"/>
</dbReference>
<dbReference type="Gene3D" id="3.40.50.2000">
    <property type="entry name" value="Glycogen Phosphorylase B"/>
    <property type="match status" value="2"/>
</dbReference>
<evidence type="ECO:0000313" key="4">
    <source>
        <dbReference type="EMBL" id="MDT0262530.1"/>
    </source>
</evidence>
<dbReference type="RefSeq" id="WP_311423680.1">
    <property type="nucleotide sequence ID" value="NZ_JAVREH010000019.1"/>
</dbReference>
<reference evidence="5" key="1">
    <citation type="submission" date="2023-07" db="EMBL/GenBank/DDBJ databases">
        <title>30 novel species of actinomycetes from the DSMZ collection.</title>
        <authorList>
            <person name="Nouioui I."/>
        </authorList>
    </citation>
    <scope>NUCLEOTIDE SEQUENCE [LARGE SCALE GENOMIC DNA]</scope>
    <source>
        <strain evidence="5">DSM 44399</strain>
    </source>
</reference>
<dbReference type="Proteomes" id="UP001183176">
    <property type="component" value="Unassembled WGS sequence"/>
</dbReference>
<evidence type="ECO:0000256" key="1">
    <source>
        <dbReference type="ARBA" id="ARBA00022676"/>
    </source>
</evidence>
<sequence length="327" mass="33506">MSRPVALALRALGLGDFLTGLPALALLKQALPDHRVVLAAPAVFRPLIALTPAVDALLPTAELAPVTGLDGPVSVAVDLHGKGPESRRLLAALNPAALYGFADPAAGLPGPIWLQEEHEVPRWRRLVSESLGIADTGPGVAGCLAVPASTVPVSVPRGLTVVHPGAAAGSRRWLAERFAEVAAALDRAGHRVVITGGQSERELATAVAVRAGVPSLLGLGLLELLVLIARARLVVCGDTGVAHIASNYRTPSVLLFGPVSPASWGPPTDGPHLVLWHGDGTGDPHGTDPDPALLAIGVDEVVRAVDSLSASTATPEEAISGRGRESR</sequence>
<organism evidence="4 5">
    <name type="scientific">Jatrophihabitans lederbergiae</name>
    <dbReference type="NCBI Taxonomy" id="3075547"/>
    <lineage>
        <taxon>Bacteria</taxon>
        <taxon>Bacillati</taxon>
        <taxon>Actinomycetota</taxon>
        <taxon>Actinomycetes</taxon>
        <taxon>Jatrophihabitantales</taxon>
        <taxon>Jatrophihabitantaceae</taxon>
        <taxon>Jatrophihabitans</taxon>
    </lineage>
</organism>
<evidence type="ECO:0000256" key="2">
    <source>
        <dbReference type="ARBA" id="ARBA00022679"/>
    </source>
</evidence>
<dbReference type="InterPro" id="IPR051199">
    <property type="entry name" value="LPS_LOS_Heptosyltrfase"/>
</dbReference>
<name>A0ABU2JC23_9ACTN</name>
<dbReference type="EMBL" id="JAVREH010000019">
    <property type="protein sequence ID" value="MDT0262530.1"/>
    <property type="molecule type" value="Genomic_DNA"/>
</dbReference>
<keyword evidence="5" id="KW-1185">Reference proteome</keyword>
<keyword evidence="2 4" id="KW-0808">Transferase</keyword>
<dbReference type="Pfam" id="PF01075">
    <property type="entry name" value="Glyco_transf_9"/>
    <property type="match status" value="1"/>
</dbReference>